<accession>A0A4U6QD03</accession>
<dbReference type="Proteomes" id="UP000306985">
    <property type="component" value="Unassembled WGS sequence"/>
</dbReference>
<keyword evidence="3" id="KW-1185">Reference proteome</keyword>
<dbReference type="Gene3D" id="1.10.287.1060">
    <property type="entry name" value="ESAT-6-like"/>
    <property type="match status" value="1"/>
</dbReference>
<evidence type="ECO:0000313" key="3">
    <source>
        <dbReference type="Proteomes" id="UP000306985"/>
    </source>
</evidence>
<dbReference type="SUPFAM" id="SSF140453">
    <property type="entry name" value="EsxAB dimer-like"/>
    <property type="match status" value="1"/>
</dbReference>
<organism evidence="2 3">
    <name type="scientific">Nakamurella flava</name>
    <dbReference type="NCBI Taxonomy" id="2576308"/>
    <lineage>
        <taxon>Bacteria</taxon>
        <taxon>Bacillati</taxon>
        <taxon>Actinomycetota</taxon>
        <taxon>Actinomycetes</taxon>
        <taxon>Nakamurellales</taxon>
        <taxon>Nakamurellaceae</taxon>
        <taxon>Nakamurella</taxon>
    </lineage>
</organism>
<gene>
    <name evidence="2" type="ORF">FDO65_16890</name>
</gene>
<dbReference type="InterPro" id="IPR036689">
    <property type="entry name" value="ESAT-6-like_sf"/>
</dbReference>
<protein>
    <recommendedName>
        <fullName evidence="4">WXG100 family type VII secretion target</fullName>
    </recommendedName>
</protein>
<dbReference type="Pfam" id="PF06013">
    <property type="entry name" value="WXG100"/>
    <property type="match status" value="1"/>
</dbReference>
<feature type="region of interest" description="Disordered" evidence="1">
    <location>
        <begin position="1"/>
        <end position="43"/>
    </location>
</feature>
<evidence type="ECO:0000313" key="2">
    <source>
        <dbReference type="EMBL" id="TKV57809.1"/>
    </source>
</evidence>
<sequence>MIRHPACASSRRASCPLPARRARATPRRGGAVHIPAHHPQPIDGAGVCAPPTAASWSTPEKPAGSERDRTVTTLQLTTERVAGTASAVTDTSAALAREIGTMQDLLGQIRSGWQSSEAAPRFAAAMENHLLEASQLKDALLSQGTALSDVAGRFAATESALAAAVPGAV</sequence>
<dbReference type="EMBL" id="SZZH01000004">
    <property type="protein sequence ID" value="TKV57809.1"/>
    <property type="molecule type" value="Genomic_DNA"/>
</dbReference>
<dbReference type="InterPro" id="IPR010310">
    <property type="entry name" value="T7SS_ESAT-6-like"/>
</dbReference>
<comment type="caution">
    <text evidence="2">The sequence shown here is derived from an EMBL/GenBank/DDBJ whole genome shotgun (WGS) entry which is preliminary data.</text>
</comment>
<evidence type="ECO:0008006" key="4">
    <source>
        <dbReference type="Google" id="ProtNLM"/>
    </source>
</evidence>
<evidence type="ECO:0000256" key="1">
    <source>
        <dbReference type="SAM" id="MobiDB-lite"/>
    </source>
</evidence>
<proteinExistence type="predicted"/>
<name>A0A4U6QD03_9ACTN</name>
<dbReference type="OrthoDB" id="5195511at2"/>
<dbReference type="AlphaFoldDB" id="A0A4U6QD03"/>
<reference evidence="2 3" key="1">
    <citation type="submission" date="2019-05" db="EMBL/GenBank/DDBJ databases">
        <title>Nakamurella sp. N5BH11, whole genome shotgun sequence.</title>
        <authorList>
            <person name="Tuo L."/>
        </authorList>
    </citation>
    <scope>NUCLEOTIDE SEQUENCE [LARGE SCALE GENOMIC DNA]</scope>
    <source>
        <strain evidence="2 3">N5BH11</strain>
    </source>
</reference>